<protein>
    <recommendedName>
        <fullName evidence="2">Triosephosphate isomerase</fullName>
        <ecNumber evidence="2">5.3.1.1</ecNumber>
    </recommendedName>
</protein>
<keyword evidence="2" id="KW-0324">Glycolysis</keyword>
<dbReference type="PANTHER" id="PTHR21139:SF2">
    <property type="entry name" value="TRIOSEPHOSPHATE ISOMERASE"/>
    <property type="match status" value="1"/>
</dbReference>
<accession>A0ABS1ND25</accession>
<dbReference type="EMBL" id="JAERRF010000007">
    <property type="protein sequence ID" value="MBL1097736.1"/>
    <property type="molecule type" value="Genomic_DNA"/>
</dbReference>
<keyword evidence="2" id="KW-0312">Gluconeogenesis</keyword>
<dbReference type="InterPro" id="IPR013785">
    <property type="entry name" value="Aldolase_TIM"/>
</dbReference>
<comment type="subunit">
    <text evidence="2">Homodimer.</text>
</comment>
<evidence type="ECO:0000256" key="2">
    <source>
        <dbReference type="RuleBase" id="RU363013"/>
    </source>
</evidence>
<dbReference type="InterPro" id="IPR000652">
    <property type="entry name" value="Triosephosphate_isomerase"/>
</dbReference>
<dbReference type="CDD" id="cd00311">
    <property type="entry name" value="TIM"/>
    <property type="match status" value="1"/>
</dbReference>
<dbReference type="PROSITE" id="PS51440">
    <property type="entry name" value="TIM_2"/>
    <property type="match status" value="1"/>
</dbReference>
<organism evidence="3 4">
    <name type="scientific">Streptomyces coffeae</name>
    <dbReference type="NCBI Taxonomy" id="621382"/>
    <lineage>
        <taxon>Bacteria</taxon>
        <taxon>Bacillati</taxon>
        <taxon>Actinomycetota</taxon>
        <taxon>Actinomycetes</taxon>
        <taxon>Kitasatosporales</taxon>
        <taxon>Streptomycetaceae</taxon>
        <taxon>Streptomyces</taxon>
    </lineage>
</organism>
<comment type="caution">
    <text evidence="3">The sequence shown here is derived from an EMBL/GenBank/DDBJ whole genome shotgun (WGS) entry which is preliminary data.</text>
</comment>
<dbReference type="Gene3D" id="3.20.20.70">
    <property type="entry name" value="Aldolase class I"/>
    <property type="match status" value="1"/>
</dbReference>
<comment type="catalytic activity">
    <reaction evidence="2">
        <text>D-glyceraldehyde 3-phosphate = dihydroxyacetone phosphate</text>
        <dbReference type="Rhea" id="RHEA:18585"/>
        <dbReference type="ChEBI" id="CHEBI:57642"/>
        <dbReference type="ChEBI" id="CHEBI:59776"/>
        <dbReference type="EC" id="5.3.1.1"/>
    </reaction>
</comment>
<dbReference type="Proteomes" id="UP000634229">
    <property type="component" value="Unassembled WGS sequence"/>
</dbReference>
<dbReference type="SUPFAM" id="SSF51351">
    <property type="entry name" value="Triosephosphate isomerase (TIM)"/>
    <property type="match status" value="1"/>
</dbReference>
<dbReference type="PANTHER" id="PTHR21139">
    <property type="entry name" value="TRIOSEPHOSPHATE ISOMERASE"/>
    <property type="match status" value="1"/>
</dbReference>
<evidence type="ECO:0000313" key="4">
    <source>
        <dbReference type="Proteomes" id="UP000634229"/>
    </source>
</evidence>
<evidence type="ECO:0000313" key="3">
    <source>
        <dbReference type="EMBL" id="MBL1097736.1"/>
    </source>
</evidence>
<comment type="pathway">
    <text evidence="2">Carbohydrate degradation; glycolysis; D-glyceraldehyde 3-phosphate from glycerone phosphate: step 1/1.</text>
</comment>
<dbReference type="EC" id="5.3.1.1" evidence="2"/>
<evidence type="ECO:0000256" key="1">
    <source>
        <dbReference type="ARBA" id="ARBA00023235"/>
    </source>
</evidence>
<gene>
    <name evidence="3" type="ORF">JK363_13845</name>
</gene>
<dbReference type="InterPro" id="IPR035990">
    <property type="entry name" value="TIM_sf"/>
</dbReference>
<name>A0ABS1ND25_9ACTN</name>
<reference evidence="3 4" key="1">
    <citation type="submission" date="2021-01" db="EMBL/GenBank/DDBJ databases">
        <title>WGS of actinomycetes isolated from Thailand.</title>
        <authorList>
            <person name="Thawai C."/>
        </authorList>
    </citation>
    <scope>NUCLEOTIDE SEQUENCE [LARGE SCALE GENOMIC DNA]</scope>
    <source>
        <strain evidence="3 4">CA1R205</strain>
    </source>
</reference>
<keyword evidence="1 2" id="KW-0413">Isomerase</keyword>
<comment type="subcellular location">
    <subcellularLocation>
        <location evidence="2">Cytoplasm</location>
    </subcellularLocation>
</comment>
<sequence>MHEEPRPAPALRTPFVGVSLKLYFGLAETRCWLAEVAALADHLSALPRPVDVAVLPSFPALAEARSLLAGSGITFGAQDVHWAGKGAWTGAVSASMLVEAGAHYAEIGHAERRLHFGEDDAAVAAKARAATRAGLTPVICVGEQHGEDLGRAVEETLVQVDSALRGAEPGSDVVIAYEPVWAIGADTPAPAPHVRAVVEAMGETLRAYDVQGRIIYGGTAGPGTFTELTDGGRWTGLDGLFLGRLAHDPANLRKILDEVAGFWPKATTAS</sequence>
<comment type="similarity">
    <text evidence="2">Belongs to the triosephosphate isomerase family.</text>
</comment>
<keyword evidence="4" id="KW-1185">Reference proteome</keyword>
<proteinExistence type="inferred from homology"/>
<comment type="pathway">
    <text evidence="2">Carbohydrate biosynthesis; gluconeogenesis.</text>
</comment>
<dbReference type="GO" id="GO:0016853">
    <property type="term" value="F:isomerase activity"/>
    <property type="evidence" value="ECO:0007669"/>
    <property type="project" value="UniProtKB-KW"/>
</dbReference>
<dbReference type="Pfam" id="PF00121">
    <property type="entry name" value="TIM"/>
    <property type="match status" value="1"/>
</dbReference>
<keyword evidence="2" id="KW-0963">Cytoplasm</keyword>